<evidence type="ECO:0000259" key="11">
    <source>
        <dbReference type="Pfam" id="PF01050"/>
    </source>
</evidence>
<evidence type="ECO:0000313" key="14">
    <source>
        <dbReference type="Proteomes" id="UP000033664"/>
    </source>
</evidence>
<sequence>MLILPVLLAGGSGTRLWPLSRQDRPKQFLCLDGEHSLLQQAALRVKHHCLLPPLVVCNAEHRFMVAQQLLEVGIDPCAIILEPQSKNTAAAVAIAALWAQQHYPDASLFVTPADHAIANPACLIERLPALAQHSEQALLTFAIEPTRAATEYGYILKGKAAAQATNLFHVQHFKEKPSYALAQQYIEHGNYYWNSGMFMFTSGCFVRELEQHQPQMMAALRKAAHFHSDLDFVRIDADAWQHVPSDSIDYALLEHSEQVLTCPLPLQWADLGSFAQVWQHTEQDHQGNAVIGEAVLQDSHNNLVVTDEHQVVATLGVHDLAVVQSGDTTLVAAKSQLHTMPALLSQVSEQYPQRRLRHRQVFRPWGSYEVLNEGPGFKVKHIMLHAKTRLSLQLHQHRAEHWVVVSGTVLVEIDGQQSQLSAGQSTFIAAGQKHRLSNASNTVARVIEVQSGAYLEEDDIVRFDDDYGR</sequence>
<dbReference type="InterPro" id="IPR005835">
    <property type="entry name" value="NTP_transferase_dom"/>
</dbReference>
<evidence type="ECO:0000259" key="12">
    <source>
        <dbReference type="Pfam" id="PF22640"/>
    </source>
</evidence>
<name>A0A0F4PW11_9GAMM</name>
<dbReference type="PATRIC" id="fig|151081.8.peg.1870"/>
<dbReference type="NCBIfam" id="TIGR01479">
    <property type="entry name" value="GMP_PMI"/>
    <property type="match status" value="1"/>
</dbReference>
<dbReference type="eggNOG" id="COG0836">
    <property type="taxonomic scope" value="Bacteria"/>
</dbReference>
<dbReference type="UniPathway" id="UPA00126">
    <property type="reaction ID" value="UER00930"/>
</dbReference>
<dbReference type="OrthoDB" id="9806359at2"/>
<comment type="caution">
    <text evidence="13">The sequence shown here is derived from an EMBL/GenBank/DDBJ whole genome shotgun (WGS) entry which is preliminary data.</text>
</comment>
<dbReference type="AlphaFoldDB" id="A0A0F4PW11"/>
<dbReference type="GO" id="GO:0000271">
    <property type="term" value="P:polysaccharide biosynthetic process"/>
    <property type="evidence" value="ECO:0007669"/>
    <property type="project" value="InterPro"/>
</dbReference>
<dbReference type="InterPro" id="IPR014710">
    <property type="entry name" value="RmlC-like_jellyroll"/>
</dbReference>
<dbReference type="Proteomes" id="UP000033664">
    <property type="component" value="Unassembled WGS sequence"/>
</dbReference>
<evidence type="ECO:0000256" key="3">
    <source>
        <dbReference type="ARBA" id="ARBA00012387"/>
    </source>
</evidence>
<keyword evidence="14" id="KW-1185">Reference proteome</keyword>
<dbReference type="InterPro" id="IPR011051">
    <property type="entry name" value="RmlC_Cupin_sf"/>
</dbReference>
<evidence type="ECO:0000256" key="7">
    <source>
        <dbReference type="ARBA" id="ARBA00023134"/>
    </source>
</evidence>
<dbReference type="GeneID" id="58228854"/>
<dbReference type="InterPro" id="IPR051161">
    <property type="entry name" value="Mannose-6P_isomerase_type2"/>
</dbReference>
<keyword evidence="5" id="KW-0548">Nucleotidyltransferase</keyword>
<comment type="similarity">
    <text evidence="2 9">Belongs to the mannose-6-phosphate isomerase type 2 family.</text>
</comment>
<feature type="domain" description="Mannose-6-phosphate isomerase type II C-terminal" evidence="11">
    <location>
        <begin position="357"/>
        <end position="465"/>
    </location>
</feature>
<evidence type="ECO:0000256" key="4">
    <source>
        <dbReference type="ARBA" id="ARBA00022679"/>
    </source>
</evidence>
<organism evidence="13 14">
    <name type="scientific">Pseudoalteromonas ruthenica</name>
    <dbReference type="NCBI Taxonomy" id="151081"/>
    <lineage>
        <taxon>Bacteria</taxon>
        <taxon>Pseudomonadati</taxon>
        <taxon>Pseudomonadota</taxon>
        <taxon>Gammaproteobacteria</taxon>
        <taxon>Alteromonadales</taxon>
        <taxon>Pseudoalteromonadaceae</taxon>
        <taxon>Pseudoalteromonas</taxon>
    </lineage>
</organism>
<dbReference type="GO" id="GO:0004475">
    <property type="term" value="F:mannose-1-phosphate guanylyltransferase (GTP) activity"/>
    <property type="evidence" value="ECO:0007669"/>
    <property type="project" value="UniProtKB-EC"/>
</dbReference>
<reference evidence="13 14" key="1">
    <citation type="journal article" date="2015" name="BMC Genomics">
        <title>Genome mining reveals unlocked bioactive potential of marine Gram-negative bacteria.</title>
        <authorList>
            <person name="Machado H."/>
            <person name="Sonnenschein E.C."/>
            <person name="Melchiorsen J."/>
            <person name="Gram L."/>
        </authorList>
    </citation>
    <scope>NUCLEOTIDE SEQUENCE [LARGE SCALE GENOMIC DNA]</scope>
    <source>
        <strain evidence="13 14">S3137</strain>
    </source>
</reference>
<keyword evidence="7" id="KW-0342">GTP-binding</keyword>
<dbReference type="Pfam" id="PF01050">
    <property type="entry name" value="MannoseP_isomer"/>
    <property type="match status" value="1"/>
</dbReference>
<dbReference type="InterPro" id="IPR049577">
    <property type="entry name" value="GMPP_N"/>
</dbReference>
<keyword evidence="6" id="KW-0547">Nucleotide-binding</keyword>
<dbReference type="InterPro" id="IPR001538">
    <property type="entry name" value="Man6P_isomerase-2_C"/>
</dbReference>
<dbReference type="CDD" id="cd02213">
    <property type="entry name" value="cupin_PMI_typeII_C"/>
    <property type="match status" value="1"/>
</dbReference>
<proteinExistence type="inferred from homology"/>
<dbReference type="RefSeq" id="WP_045979372.1">
    <property type="nucleotide sequence ID" value="NZ_JXXY01000007.1"/>
</dbReference>
<dbReference type="InterPro" id="IPR029044">
    <property type="entry name" value="Nucleotide-diphossugar_trans"/>
</dbReference>
<dbReference type="CDD" id="cd02509">
    <property type="entry name" value="GDP-M1P_Guanylyltransferase"/>
    <property type="match status" value="1"/>
</dbReference>
<dbReference type="SUPFAM" id="SSF53448">
    <property type="entry name" value="Nucleotide-diphospho-sugar transferases"/>
    <property type="match status" value="1"/>
</dbReference>
<protein>
    <recommendedName>
        <fullName evidence="3">mannose-1-phosphate guanylyltransferase</fullName>
        <ecNumber evidence="3">2.7.7.13</ecNumber>
    </recommendedName>
</protein>
<dbReference type="EMBL" id="JXXZ01000008">
    <property type="protein sequence ID" value="KJY99243.1"/>
    <property type="molecule type" value="Genomic_DNA"/>
</dbReference>
<dbReference type="InterPro" id="IPR054566">
    <property type="entry name" value="ManC/GMP-like_b-helix"/>
</dbReference>
<dbReference type="PANTHER" id="PTHR46390">
    <property type="entry name" value="MANNOSE-1-PHOSPHATE GUANYLYLTRANSFERASE"/>
    <property type="match status" value="1"/>
</dbReference>
<dbReference type="EC" id="2.7.7.13" evidence="3"/>
<dbReference type="Gene3D" id="2.60.120.10">
    <property type="entry name" value="Jelly Rolls"/>
    <property type="match status" value="1"/>
</dbReference>
<evidence type="ECO:0000256" key="5">
    <source>
        <dbReference type="ARBA" id="ARBA00022695"/>
    </source>
</evidence>
<dbReference type="InterPro" id="IPR006375">
    <property type="entry name" value="Man1P_GuaTrfase/Man6P_Isoase"/>
</dbReference>
<comment type="pathway">
    <text evidence="1">Nucleotide-sugar biosynthesis; GDP-alpha-D-mannose biosynthesis; GDP-alpha-D-mannose from alpha-D-mannose 1-phosphate (GTP route): step 1/1.</text>
</comment>
<gene>
    <name evidence="13" type="ORF">TW72_10160</name>
</gene>
<dbReference type="GO" id="GO:0005525">
    <property type="term" value="F:GTP binding"/>
    <property type="evidence" value="ECO:0007669"/>
    <property type="project" value="UniProtKB-KW"/>
</dbReference>
<evidence type="ECO:0000256" key="6">
    <source>
        <dbReference type="ARBA" id="ARBA00022741"/>
    </source>
</evidence>
<accession>A0A0F4PW11</accession>
<feature type="domain" description="Nucleotidyl transferase" evidence="10">
    <location>
        <begin position="5"/>
        <end position="286"/>
    </location>
</feature>
<evidence type="ECO:0000259" key="10">
    <source>
        <dbReference type="Pfam" id="PF00483"/>
    </source>
</evidence>
<keyword evidence="4" id="KW-0808">Transferase</keyword>
<dbReference type="Gene3D" id="3.90.550.10">
    <property type="entry name" value="Spore Coat Polysaccharide Biosynthesis Protein SpsA, Chain A"/>
    <property type="match status" value="1"/>
</dbReference>
<feature type="domain" description="MannoseP isomerase/GMP-like beta-helix" evidence="12">
    <location>
        <begin position="292"/>
        <end position="336"/>
    </location>
</feature>
<evidence type="ECO:0000313" key="13">
    <source>
        <dbReference type="EMBL" id="KJY99243.1"/>
    </source>
</evidence>
<dbReference type="GO" id="GO:0009298">
    <property type="term" value="P:GDP-mannose biosynthetic process"/>
    <property type="evidence" value="ECO:0007669"/>
    <property type="project" value="UniProtKB-UniPathway"/>
</dbReference>
<comment type="catalytic activity">
    <reaction evidence="8">
        <text>alpha-D-mannose 1-phosphate + GTP + H(+) = GDP-alpha-D-mannose + diphosphate</text>
        <dbReference type="Rhea" id="RHEA:15229"/>
        <dbReference type="ChEBI" id="CHEBI:15378"/>
        <dbReference type="ChEBI" id="CHEBI:33019"/>
        <dbReference type="ChEBI" id="CHEBI:37565"/>
        <dbReference type="ChEBI" id="CHEBI:57527"/>
        <dbReference type="ChEBI" id="CHEBI:58409"/>
        <dbReference type="EC" id="2.7.7.13"/>
    </reaction>
</comment>
<evidence type="ECO:0000256" key="8">
    <source>
        <dbReference type="ARBA" id="ARBA00047343"/>
    </source>
</evidence>
<evidence type="ECO:0000256" key="9">
    <source>
        <dbReference type="RuleBase" id="RU004190"/>
    </source>
</evidence>
<evidence type="ECO:0000256" key="1">
    <source>
        <dbReference type="ARBA" id="ARBA00004823"/>
    </source>
</evidence>
<dbReference type="Pfam" id="PF00483">
    <property type="entry name" value="NTP_transferase"/>
    <property type="match status" value="1"/>
</dbReference>
<dbReference type="eggNOG" id="COG0662">
    <property type="taxonomic scope" value="Bacteria"/>
</dbReference>
<evidence type="ECO:0000256" key="2">
    <source>
        <dbReference type="ARBA" id="ARBA00006115"/>
    </source>
</evidence>
<dbReference type="PANTHER" id="PTHR46390:SF1">
    <property type="entry name" value="MANNOSE-1-PHOSPHATE GUANYLYLTRANSFERASE"/>
    <property type="match status" value="1"/>
</dbReference>
<dbReference type="SUPFAM" id="SSF51182">
    <property type="entry name" value="RmlC-like cupins"/>
    <property type="match status" value="1"/>
</dbReference>
<dbReference type="Pfam" id="PF22640">
    <property type="entry name" value="ManC_GMP_beta-helix"/>
    <property type="match status" value="1"/>
</dbReference>